<proteinExistence type="predicted"/>
<sequence>MCCTRPPHVPVATIFEISRYMYRRNALLIRLLKILKTAQDRFRPSTSAHQVGTVPEFPSACNTFIHISRYLEHRSNWNMRRPAAAHSVAWKHHKREIHLGSIHTKEKKHWTRVSLLLELISSAYPMAVSGFEPRTSDMRDERLRKHHYSLLKTSQTGDSAGFQVSLSQNQIDLQMSIFLENSSICVQVEHKFFERLTWDPAESPVCDVSRQLNVLHQVTSCFSRYDIREIGIYVQTYCTAQGNLEFMQFGFKENIILTKSRGLHLSDEPQEGRNGSWAVEGFSATLVTENSSTAHDRFRPSCGSSGSRSPRVSINLMFYLNRNCTKLAKYAHLQTHSILTHLESS</sequence>
<dbReference type="EMBL" id="NIRI02000076">
    <property type="protein sequence ID" value="KAG5442004.1"/>
    <property type="molecule type" value="Genomic_DNA"/>
</dbReference>
<reference evidence="1 2" key="2">
    <citation type="journal article" date="2021" name="Genomics">
        <title>High-quality reference genome for Clonorchis sinensis.</title>
        <authorList>
            <person name="Young N.D."/>
            <person name="Stroehlein A.J."/>
            <person name="Kinkar L."/>
            <person name="Wang T."/>
            <person name="Sohn W.M."/>
            <person name="Chang B.C.H."/>
            <person name="Kaur P."/>
            <person name="Weisz D."/>
            <person name="Dudchenko O."/>
            <person name="Aiden E.L."/>
            <person name="Korhonen P.K."/>
            <person name="Gasser R.B."/>
        </authorList>
    </citation>
    <scope>NUCLEOTIDE SEQUENCE [LARGE SCALE GENOMIC DNA]</scope>
    <source>
        <strain evidence="1">Cs-k2</strain>
    </source>
</reference>
<accession>A0A3R7FXS5</accession>
<reference evidence="1 2" key="1">
    <citation type="journal article" date="2018" name="Biotechnol. Adv.">
        <title>Improved genomic resources and new bioinformatic workflow for the carcinogenic parasite Clonorchis sinensis: Biotechnological implications.</title>
        <authorList>
            <person name="Wang D."/>
            <person name="Korhonen P.K."/>
            <person name="Gasser R.B."/>
            <person name="Young N.D."/>
        </authorList>
    </citation>
    <scope>NUCLEOTIDE SEQUENCE [LARGE SCALE GENOMIC DNA]</scope>
    <source>
        <strain evidence="1">Cs-k2</strain>
    </source>
</reference>
<evidence type="ECO:0000313" key="2">
    <source>
        <dbReference type="Proteomes" id="UP000286415"/>
    </source>
</evidence>
<dbReference type="InParanoid" id="A0A3R7FXS5"/>
<dbReference type="Proteomes" id="UP000286415">
    <property type="component" value="Unassembled WGS sequence"/>
</dbReference>
<keyword evidence="2" id="KW-1185">Reference proteome</keyword>
<protein>
    <submittedName>
        <fullName evidence="1">Uncharacterized protein</fullName>
    </submittedName>
</protein>
<dbReference type="AlphaFoldDB" id="A0A3R7FXS5"/>
<evidence type="ECO:0000313" key="1">
    <source>
        <dbReference type="EMBL" id="KAG5442004.1"/>
    </source>
</evidence>
<name>A0A3R7FXS5_CLOSI</name>
<comment type="caution">
    <text evidence="1">The sequence shown here is derived from an EMBL/GenBank/DDBJ whole genome shotgun (WGS) entry which is preliminary data.</text>
</comment>
<organism evidence="1 2">
    <name type="scientific">Clonorchis sinensis</name>
    <name type="common">Chinese liver fluke</name>
    <dbReference type="NCBI Taxonomy" id="79923"/>
    <lineage>
        <taxon>Eukaryota</taxon>
        <taxon>Metazoa</taxon>
        <taxon>Spiralia</taxon>
        <taxon>Lophotrochozoa</taxon>
        <taxon>Platyhelminthes</taxon>
        <taxon>Trematoda</taxon>
        <taxon>Digenea</taxon>
        <taxon>Opisthorchiida</taxon>
        <taxon>Opisthorchiata</taxon>
        <taxon>Opisthorchiidae</taxon>
        <taxon>Clonorchis</taxon>
    </lineage>
</organism>
<gene>
    <name evidence="1" type="ORF">CSKR_106956</name>
</gene>